<evidence type="ECO:0000313" key="3">
    <source>
        <dbReference type="EMBL" id="PVE47739.1"/>
    </source>
</evidence>
<feature type="transmembrane region" description="Helical" evidence="1">
    <location>
        <begin position="146"/>
        <end position="179"/>
    </location>
</feature>
<dbReference type="Proteomes" id="UP000244810">
    <property type="component" value="Unassembled WGS sequence"/>
</dbReference>
<keyword evidence="1" id="KW-1133">Transmembrane helix</keyword>
<protein>
    <recommendedName>
        <fullName evidence="2">DUF112 domain-containing protein</fullName>
    </recommendedName>
</protein>
<dbReference type="PANTHER" id="PTHR35342:SF5">
    <property type="entry name" value="TRICARBOXYLIC TRANSPORT PROTEIN"/>
    <property type="match status" value="1"/>
</dbReference>
<feature type="transmembrane region" description="Helical" evidence="1">
    <location>
        <begin position="360"/>
        <end position="378"/>
    </location>
</feature>
<gene>
    <name evidence="3" type="ORF">DDE23_09880</name>
</gene>
<reference evidence="3 4" key="1">
    <citation type="journal article" date="2011" name="Syst. Appl. Microbiol.">
        <title>Defluviimonas denitrificans gen. nov., sp. nov., and Pararhodobacter aggregans gen. nov., sp. nov., non-phototrophic Rhodobacteraceae from the biofilter of a marine aquaculture.</title>
        <authorList>
            <person name="Foesel B.U."/>
            <person name="Drake H.L."/>
            <person name="Schramm A."/>
        </authorList>
    </citation>
    <scope>NUCLEOTIDE SEQUENCE [LARGE SCALE GENOMIC DNA]</scope>
    <source>
        <strain evidence="3 4">D1-19</strain>
    </source>
</reference>
<feature type="transmembrane region" description="Helical" evidence="1">
    <location>
        <begin position="316"/>
        <end position="340"/>
    </location>
</feature>
<feature type="transmembrane region" description="Helical" evidence="1">
    <location>
        <begin position="199"/>
        <end position="219"/>
    </location>
</feature>
<evidence type="ECO:0000313" key="4">
    <source>
        <dbReference type="Proteomes" id="UP000244810"/>
    </source>
</evidence>
<feature type="transmembrane region" description="Helical" evidence="1">
    <location>
        <begin position="111"/>
        <end position="134"/>
    </location>
</feature>
<feature type="transmembrane region" description="Helical" evidence="1">
    <location>
        <begin position="20"/>
        <end position="48"/>
    </location>
</feature>
<evidence type="ECO:0000256" key="1">
    <source>
        <dbReference type="SAM" id="Phobius"/>
    </source>
</evidence>
<feature type="transmembrane region" description="Helical" evidence="1">
    <location>
        <begin position="385"/>
        <end position="409"/>
    </location>
</feature>
<name>A0A2T7USZ4_9RHOB</name>
<feature type="transmembrane region" description="Helical" evidence="1">
    <location>
        <begin position="60"/>
        <end position="81"/>
    </location>
</feature>
<feature type="transmembrane region" description="Helical" evidence="1">
    <location>
        <begin position="415"/>
        <end position="433"/>
    </location>
</feature>
<organism evidence="3 4">
    <name type="scientific">Pararhodobacter aggregans</name>
    <dbReference type="NCBI Taxonomy" id="404875"/>
    <lineage>
        <taxon>Bacteria</taxon>
        <taxon>Pseudomonadati</taxon>
        <taxon>Pseudomonadota</taxon>
        <taxon>Alphaproteobacteria</taxon>
        <taxon>Rhodobacterales</taxon>
        <taxon>Paracoccaceae</taxon>
        <taxon>Pararhodobacter</taxon>
    </lineage>
</organism>
<feature type="transmembrane region" description="Helical" evidence="1">
    <location>
        <begin position="617"/>
        <end position="636"/>
    </location>
</feature>
<feature type="transmembrane region" description="Helical" evidence="1">
    <location>
        <begin position="539"/>
        <end position="559"/>
    </location>
</feature>
<comment type="caution">
    <text evidence="3">The sequence shown here is derived from an EMBL/GenBank/DDBJ whole genome shotgun (WGS) entry which is preliminary data.</text>
</comment>
<keyword evidence="4" id="KW-1185">Reference proteome</keyword>
<dbReference type="AlphaFoldDB" id="A0A2T7USZ4"/>
<dbReference type="InterPro" id="IPR002823">
    <property type="entry name" value="DUF112_TM"/>
</dbReference>
<proteinExistence type="predicted"/>
<sequence>MVIESILAGFALIVQWPTPLYLVGGVLLGIWLGAVPGLGGVTGLVLILPFTFSMEPAQAFALLLGMFAPITTADTLSSVLLGTPGTAGSQSTVLDGYPLAQKGHAERALGAAYTVSAFGGVFGGLMLLLFLPLAMPIIMMLGTPDFFLLALLGLLMVGSVSGASLAKGLGAAAIGLLLSQVGFPVSSPTPRYWFGEVSLMDGVPLVPVVLGLFGIAEMLRLSLRDSSISSVPRGQAEGGGLLDGIKDAFRHRWLALRCALLGTYIGMLPGIGNAVADWIAYGHAVQSAKDKSQFGKGDIRGVIAPESTNNAVVGAALIPTLVLGIPGTGAMAILLGALLIHGLTPGRMMMTEHLDLTVSMIWTIVIANLLAAGLLMLWGRQFARAAFISGHLIVPAVLIFLFMGAWLFAADLMSWYMLLGFGVVGWLMGQAGWPRPPLVLGFVLGKIMEQSAVLAIQSYALPDFLSRPQTLLLAACVILFLIYATWSALRTAKAVSDNPAQEGAMRNPWLSAAFGAAMLALFVWALVQALDWSLYARTMPLIVTVSGTCIFAFTTVSDLRRGVAGGYRGPIIEAPLRTLVFFGLLLAMVLSAWWIGQMAAMVAFVLAYLLFVGRVRPYWAVALYALGTLALLYFVYADVLNVRFLRAHLW</sequence>
<feature type="transmembrane region" description="Helical" evidence="1">
    <location>
        <begin position="579"/>
        <end position="611"/>
    </location>
</feature>
<dbReference type="Pfam" id="PF01970">
    <property type="entry name" value="TctA"/>
    <property type="match status" value="1"/>
</dbReference>
<feature type="transmembrane region" description="Helical" evidence="1">
    <location>
        <begin position="471"/>
        <end position="489"/>
    </location>
</feature>
<keyword evidence="1" id="KW-0812">Transmembrane</keyword>
<dbReference type="PANTHER" id="PTHR35342">
    <property type="entry name" value="TRICARBOXYLIC TRANSPORT PROTEIN"/>
    <property type="match status" value="1"/>
</dbReference>
<accession>A0A2T7USZ4</accession>
<dbReference type="EMBL" id="QDDR01000004">
    <property type="protein sequence ID" value="PVE47739.1"/>
    <property type="molecule type" value="Genomic_DNA"/>
</dbReference>
<feature type="domain" description="DUF112" evidence="2">
    <location>
        <begin position="20"/>
        <end position="440"/>
    </location>
</feature>
<evidence type="ECO:0000259" key="2">
    <source>
        <dbReference type="Pfam" id="PF01970"/>
    </source>
</evidence>
<feature type="transmembrane region" description="Helical" evidence="1">
    <location>
        <begin position="509"/>
        <end position="527"/>
    </location>
</feature>
<keyword evidence="1" id="KW-0472">Membrane</keyword>